<keyword evidence="2" id="KW-1133">Transmembrane helix</keyword>
<evidence type="ECO:0000313" key="4">
    <source>
        <dbReference type="Proteomes" id="UP000321034"/>
    </source>
</evidence>
<reference evidence="3 4" key="1">
    <citation type="submission" date="2019-08" db="EMBL/GenBank/DDBJ databases">
        <authorList>
            <person name="Dong K."/>
        </authorList>
    </citation>
    <scope>NUCLEOTIDE SEQUENCE [LARGE SCALE GENOMIC DNA]</scope>
    <source>
        <strain evidence="3 4">JCM14558</strain>
    </source>
</reference>
<name>A0A5C8I4B8_9MICO</name>
<proteinExistence type="predicted"/>
<evidence type="ECO:0008006" key="5">
    <source>
        <dbReference type="Google" id="ProtNLM"/>
    </source>
</evidence>
<feature type="transmembrane region" description="Helical" evidence="2">
    <location>
        <begin position="148"/>
        <end position="176"/>
    </location>
</feature>
<sequence>MSSIPPAPEPQGSQPAYQPPTPGDSAPPPAAPQYPAGSYPAPPVEQPTAKTKGPGTLGVVAFLVSLVAIIAGSILGYVAGSTLGALAQYGTVSSDGTYVLDSLPAAAESVAATGGVLTFVTFAVFGVLALWGFVQGIVAAVKNRGRGWAIAAIILAVIGGIFVFIAFTVGAGVGAAPYVA</sequence>
<comment type="caution">
    <text evidence="3">The sequence shown here is derived from an EMBL/GenBank/DDBJ whole genome shotgun (WGS) entry which is preliminary data.</text>
</comment>
<feature type="compositionally biased region" description="Pro residues" evidence="1">
    <location>
        <begin position="17"/>
        <end position="32"/>
    </location>
</feature>
<gene>
    <name evidence="3" type="ORF">FVP77_09030</name>
</gene>
<feature type="transmembrane region" description="Helical" evidence="2">
    <location>
        <begin position="116"/>
        <end position="141"/>
    </location>
</feature>
<accession>A0A5C8I4B8</accession>
<keyword evidence="2" id="KW-0812">Transmembrane</keyword>
<feature type="region of interest" description="Disordered" evidence="1">
    <location>
        <begin position="1"/>
        <end position="50"/>
    </location>
</feature>
<dbReference type="Proteomes" id="UP000321034">
    <property type="component" value="Unassembled WGS sequence"/>
</dbReference>
<keyword evidence="4" id="KW-1185">Reference proteome</keyword>
<keyword evidence="2" id="KW-0472">Membrane</keyword>
<dbReference type="EMBL" id="VRSV01000001">
    <property type="protein sequence ID" value="TXK13516.1"/>
    <property type="molecule type" value="Genomic_DNA"/>
</dbReference>
<evidence type="ECO:0000256" key="1">
    <source>
        <dbReference type="SAM" id="MobiDB-lite"/>
    </source>
</evidence>
<feature type="transmembrane region" description="Helical" evidence="2">
    <location>
        <begin position="57"/>
        <end position="79"/>
    </location>
</feature>
<evidence type="ECO:0000256" key="2">
    <source>
        <dbReference type="SAM" id="Phobius"/>
    </source>
</evidence>
<organism evidence="3 4">
    <name type="scientific">Microbacterium hatanonis</name>
    <dbReference type="NCBI Taxonomy" id="404366"/>
    <lineage>
        <taxon>Bacteria</taxon>
        <taxon>Bacillati</taxon>
        <taxon>Actinomycetota</taxon>
        <taxon>Actinomycetes</taxon>
        <taxon>Micrococcales</taxon>
        <taxon>Microbacteriaceae</taxon>
        <taxon>Microbacterium</taxon>
    </lineage>
</organism>
<dbReference type="RefSeq" id="WP_147894166.1">
    <property type="nucleotide sequence ID" value="NZ_BAAANR010000001.1"/>
</dbReference>
<evidence type="ECO:0000313" key="3">
    <source>
        <dbReference type="EMBL" id="TXK13516.1"/>
    </source>
</evidence>
<dbReference type="OrthoDB" id="5111334at2"/>
<protein>
    <recommendedName>
        <fullName evidence="5">DUF4064 domain-containing protein</fullName>
    </recommendedName>
</protein>
<dbReference type="AlphaFoldDB" id="A0A5C8I4B8"/>